<comment type="cofactor">
    <cofactor evidence="1">
        <name>[4Fe-4S] cluster</name>
        <dbReference type="ChEBI" id="CHEBI:49883"/>
    </cofactor>
</comment>
<dbReference type="GO" id="GO:0051539">
    <property type="term" value="F:4 iron, 4 sulfur cluster binding"/>
    <property type="evidence" value="ECO:0007669"/>
    <property type="project" value="UniProtKB-KW"/>
</dbReference>
<dbReference type="InterPro" id="IPR006638">
    <property type="entry name" value="Elp3/MiaA/NifB-like_rSAM"/>
</dbReference>
<dbReference type="InterPro" id="IPR020612">
    <property type="entry name" value="Methylthiotransferase_CS"/>
</dbReference>
<name>A0A0G0JSJ5_9BACT</name>
<dbReference type="SUPFAM" id="SSF102114">
    <property type="entry name" value="Radical SAM enzymes"/>
    <property type="match status" value="1"/>
</dbReference>
<dbReference type="Proteomes" id="UP000034022">
    <property type="component" value="Unassembled WGS sequence"/>
</dbReference>
<reference evidence="11 12" key="1">
    <citation type="journal article" date="2015" name="Nature">
        <title>rRNA introns, odd ribosomes, and small enigmatic genomes across a large radiation of phyla.</title>
        <authorList>
            <person name="Brown C.T."/>
            <person name="Hug L.A."/>
            <person name="Thomas B.C."/>
            <person name="Sharon I."/>
            <person name="Castelle C.J."/>
            <person name="Singh A."/>
            <person name="Wilkins M.J."/>
            <person name="Williams K.H."/>
            <person name="Banfield J.F."/>
        </authorList>
    </citation>
    <scope>NUCLEOTIDE SEQUENCE [LARGE SCALE GENOMIC DNA]</scope>
</reference>
<dbReference type="InterPro" id="IPR058240">
    <property type="entry name" value="rSAM_sf"/>
</dbReference>
<dbReference type="InterPro" id="IPR038135">
    <property type="entry name" value="Methylthiotransferase_N_sf"/>
</dbReference>
<keyword evidence="7" id="KW-0408">Iron</keyword>
<dbReference type="Pfam" id="PF04055">
    <property type="entry name" value="Radical_SAM"/>
    <property type="match status" value="1"/>
</dbReference>
<comment type="caution">
    <text evidence="11">The sequence shown here is derived from an EMBL/GenBank/DDBJ whole genome shotgun (WGS) entry which is preliminary data.</text>
</comment>
<dbReference type="InterPro" id="IPR013848">
    <property type="entry name" value="Methylthiotransferase_N"/>
</dbReference>
<dbReference type="PANTHER" id="PTHR43837:SF1">
    <property type="entry name" value="RIBOSOMAL PROTEIN US12 METHYLTHIOTRANSFERASE RIMO"/>
    <property type="match status" value="1"/>
</dbReference>
<gene>
    <name evidence="11" type="ORF">US91_C0012G0011</name>
</gene>
<accession>A0A0G0JSJ5</accession>
<keyword evidence="4" id="KW-0808">Transferase</keyword>
<dbReference type="SMART" id="SM00729">
    <property type="entry name" value="Elp3"/>
    <property type="match status" value="1"/>
</dbReference>
<dbReference type="NCBIfam" id="TIGR01579">
    <property type="entry name" value="MiaB-like-C"/>
    <property type="match status" value="1"/>
</dbReference>
<evidence type="ECO:0000256" key="5">
    <source>
        <dbReference type="ARBA" id="ARBA00022691"/>
    </source>
</evidence>
<dbReference type="PROSITE" id="PS51449">
    <property type="entry name" value="MTTASE_N"/>
    <property type="match status" value="1"/>
</dbReference>
<proteinExistence type="predicted"/>
<dbReference type="GO" id="GO:0046872">
    <property type="term" value="F:metal ion binding"/>
    <property type="evidence" value="ECO:0007669"/>
    <property type="project" value="UniProtKB-KW"/>
</dbReference>
<keyword evidence="3" id="KW-0963">Cytoplasm</keyword>
<keyword evidence="2" id="KW-0004">4Fe-4S</keyword>
<dbReference type="Gene3D" id="3.80.30.20">
    <property type="entry name" value="tm_1862 like domain"/>
    <property type="match status" value="1"/>
</dbReference>
<keyword evidence="5" id="KW-0949">S-adenosyl-L-methionine</keyword>
<dbReference type="InterPro" id="IPR006467">
    <property type="entry name" value="MiaB-like_bact"/>
</dbReference>
<evidence type="ECO:0000259" key="9">
    <source>
        <dbReference type="PROSITE" id="PS51449"/>
    </source>
</evidence>
<dbReference type="GO" id="GO:0005829">
    <property type="term" value="C:cytosol"/>
    <property type="evidence" value="ECO:0007669"/>
    <property type="project" value="TreeGrafter"/>
</dbReference>
<evidence type="ECO:0000256" key="1">
    <source>
        <dbReference type="ARBA" id="ARBA00001966"/>
    </source>
</evidence>
<dbReference type="InterPro" id="IPR005839">
    <property type="entry name" value="Methylthiotransferase"/>
</dbReference>
<evidence type="ECO:0000259" key="10">
    <source>
        <dbReference type="PROSITE" id="PS51918"/>
    </source>
</evidence>
<dbReference type="Gene3D" id="3.40.50.12160">
    <property type="entry name" value="Methylthiotransferase, N-terminal domain"/>
    <property type="match status" value="1"/>
</dbReference>
<evidence type="ECO:0000256" key="8">
    <source>
        <dbReference type="ARBA" id="ARBA00023014"/>
    </source>
</evidence>
<keyword evidence="8" id="KW-0411">Iron-sulfur</keyword>
<evidence type="ECO:0000313" key="12">
    <source>
        <dbReference type="Proteomes" id="UP000034022"/>
    </source>
</evidence>
<feature type="domain" description="Radical SAM core" evidence="10">
    <location>
        <begin position="126"/>
        <end position="358"/>
    </location>
</feature>
<evidence type="ECO:0000256" key="4">
    <source>
        <dbReference type="ARBA" id="ARBA00022679"/>
    </source>
</evidence>
<dbReference type="FunFam" id="3.80.30.20:FF:000001">
    <property type="entry name" value="tRNA-2-methylthio-N(6)-dimethylallyladenosine synthase 2"/>
    <property type="match status" value="1"/>
</dbReference>
<dbReference type="InterPro" id="IPR005840">
    <property type="entry name" value="Ribosomal_uS12_MeSTrfase_RimO"/>
</dbReference>
<dbReference type="SFLD" id="SFLDG01082">
    <property type="entry name" value="B12-binding_domain_containing"/>
    <property type="match status" value="1"/>
</dbReference>
<dbReference type="PROSITE" id="PS01278">
    <property type="entry name" value="MTTASE_RADICAL"/>
    <property type="match status" value="1"/>
</dbReference>
<dbReference type="PANTHER" id="PTHR43837">
    <property type="entry name" value="RIBOSOMAL PROTEIN S12 METHYLTHIOTRANSFERASE RIMO"/>
    <property type="match status" value="1"/>
</dbReference>
<dbReference type="EMBL" id="LBUU01000012">
    <property type="protein sequence ID" value="KKQ69597.1"/>
    <property type="molecule type" value="Genomic_DNA"/>
</dbReference>
<evidence type="ECO:0000256" key="2">
    <source>
        <dbReference type="ARBA" id="ARBA00022485"/>
    </source>
</evidence>
<sequence>MPNTFKIYTLGCKVNRYDSGTVKAELIATGLKPVLGKADLVLVNTCSVTESAIHKNKRMINKARQENPLAKVVLLGCWPKIDIAQATNAGADIIWGTGKFNELILQINNLFPDKNNTDFKIPGLSSIDRARYFLKIQDGCEQFCSYCIIPFARGKYQSRDSDELLLEAESAVKLGYEEIVLCGVHLGMYGREGNNETKTNLCGIIKKILKIKGLGRIRLSSIEINEVTDELIDLMKKNRKICRHLHIPLQGGTDRILKAMNRPYNIAFFKNKIDKIQKELPDVAISTDVIVGFPGETKIDFEKTKDFIRKCEFSRLHVFSFSAHKKTKAYAMPDHIEKLEIKHRSEELRVVSKNLEKNHLEKYRNKKLIILVEKQSDDNYMGKSEYYFNINFTKNDVTNWFGHKSNDSLIKKLVEIKN</sequence>
<dbReference type="PROSITE" id="PS51918">
    <property type="entry name" value="RADICAL_SAM"/>
    <property type="match status" value="1"/>
</dbReference>
<dbReference type="GO" id="GO:0035599">
    <property type="term" value="F:aspartic acid methylthiotransferase activity"/>
    <property type="evidence" value="ECO:0007669"/>
    <property type="project" value="TreeGrafter"/>
</dbReference>
<dbReference type="SFLD" id="SFLDG01061">
    <property type="entry name" value="methylthiotransferase"/>
    <property type="match status" value="1"/>
</dbReference>
<protein>
    <submittedName>
        <fullName evidence="11">MiaB-like protein tRNA modifying enzyme</fullName>
    </submittedName>
</protein>
<dbReference type="PATRIC" id="fig|1618638.3.peg.1170"/>
<feature type="domain" description="MTTase N-terminal" evidence="9">
    <location>
        <begin position="3"/>
        <end position="112"/>
    </location>
</feature>
<dbReference type="Pfam" id="PF00919">
    <property type="entry name" value="UPF0004"/>
    <property type="match status" value="1"/>
</dbReference>
<dbReference type="InterPro" id="IPR007197">
    <property type="entry name" value="rSAM"/>
</dbReference>
<dbReference type="AlphaFoldDB" id="A0A0G0JSJ5"/>
<dbReference type="SFLD" id="SFLDS00029">
    <property type="entry name" value="Radical_SAM"/>
    <property type="match status" value="1"/>
</dbReference>
<keyword evidence="6" id="KW-0479">Metal-binding</keyword>
<dbReference type="NCBIfam" id="TIGR00089">
    <property type="entry name" value="MiaB/RimO family radical SAM methylthiotransferase"/>
    <property type="match status" value="1"/>
</dbReference>
<evidence type="ECO:0000256" key="7">
    <source>
        <dbReference type="ARBA" id="ARBA00023004"/>
    </source>
</evidence>
<dbReference type="InterPro" id="IPR023404">
    <property type="entry name" value="rSAM_horseshoe"/>
</dbReference>
<evidence type="ECO:0000313" key="11">
    <source>
        <dbReference type="EMBL" id="KKQ69597.1"/>
    </source>
</evidence>
<organism evidence="11 12">
    <name type="scientific">Candidatus Falkowbacteria bacterium GW2011_GWE1_38_31</name>
    <dbReference type="NCBI Taxonomy" id="1618638"/>
    <lineage>
        <taxon>Bacteria</taxon>
        <taxon>Candidatus Falkowiibacteriota</taxon>
    </lineage>
</organism>
<evidence type="ECO:0000256" key="3">
    <source>
        <dbReference type="ARBA" id="ARBA00022490"/>
    </source>
</evidence>
<evidence type="ECO:0000256" key="6">
    <source>
        <dbReference type="ARBA" id="ARBA00022723"/>
    </source>
</evidence>
<dbReference type="GO" id="GO:0006400">
    <property type="term" value="P:tRNA modification"/>
    <property type="evidence" value="ECO:0007669"/>
    <property type="project" value="InterPro"/>
</dbReference>